<dbReference type="AlphaFoldDB" id="A0A517SFQ2"/>
<evidence type="ECO:0000256" key="1">
    <source>
        <dbReference type="ARBA" id="ARBA00008226"/>
    </source>
</evidence>
<keyword evidence="5 8" id="KW-0067">ATP-binding</keyword>
<dbReference type="InterPro" id="IPR006195">
    <property type="entry name" value="aa-tRNA-synth_II"/>
</dbReference>
<keyword evidence="4 8" id="KW-0547">Nucleotide-binding</keyword>
<keyword evidence="8" id="KW-0963">Cytoplasm</keyword>
<dbReference type="InterPro" id="IPR044136">
    <property type="entry name" value="Lys-tRNA-ligase_II_N"/>
</dbReference>
<reference evidence="11 12" key="1">
    <citation type="submission" date="2019-02" db="EMBL/GenBank/DDBJ databases">
        <title>Deep-cultivation of Planctomycetes and their phenomic and genomic characterization uncovers novel biology.</title>
        <authorList>
            <person name="Wiegand S."/>
            <person name="Jogler M."/>
            <person name="Boedeker C."/>
            <person name="Pinto D."/>
            <person name="Vollmers J."/>
            <person name="Rivas-Marin E."/>
            <person name="Kohn T."/>
            <person name="Peeters S.H."/>
            <person name="Heuer A."/>
            <person name="Rast P."/>
            <person name="Oberbeckmann S."/>
            <person name="Bunk B."/>
            <person name="Jeske O."/>
            <person name="Meyerdierks A."/>
            <person name="Storesund J.E."/>
            <person name="Kallscheuer N."/>
            <person name="Luecker S."/>
            <person name="Lage O.M."/>
            <person name="Pohl T."/>
            <person name="Merkel B.J."/>
            <person name="Hornburger P."/>
            <person name="Mueller R.-W."/>
            <person name="Bruemmer F."/>
            <person name="Labrenz M."/>
            <person name="Spormann A.M."/>
            <person name="Op den Camp H."/>
            <person name="Overmann J."/>
            <person name="Amann R."/>
            <person name="Jetten M.S.M."/>
            <person name="Mascher T."/>
            <person name="Medema M.H."/>
            <person name="Devos D.P."/>
            <person name="Kaster A.-K."/>
            <person name="Ovreas L."/>
            <person name="Rohde M."/>
            <person name="Galperin M.Y."/>
            <person name="Jogler C."/>
        </authorList>
    </citation>
    <scope>NUCLEOTIDE SEQUENCE [LARGE SCALE GENOMIC DNA]</scope>
    <source>
        <strain evidence="11 12">Pan44</strain>
    </source>
</reference>
<evidence type="ECO:0000256" key="6">
    <source>
        <dbReference type="ARBA" id="ARBA00023146"/>
    </source>
</evidence>
<dbReference type="GO" id="GO:0005829">
    <property type="term" value="C:cytosol"/>
    <property type="evidence" value="ECO:0007669"/>
    <property type="project" value="TreeGrafter"/>
</dbReference>
<sequence>MTAPAGVDRLEAARLEKLNRIVELGHDPYGQRFDNHLPIGEARAKAPTEVGVIGEMVRVAGRIIRWPKTGKLQFVHIQDTTGRIQLMMSKADLSEPQWELIRALDLGDIVGVDGKLRLTNSGEVTIFVESICVLTKSLAQPPEKFHGAKDIELLLRHREVDLIYTEGVVDRLLLRSRIVQSIRDTLRERSFHEIDTPVLHAIAGGAAARPFITHHNALDIPLFLRIALELHLKRLMVGGIERVYEMSRVFRNEGIDATHNPEFTMLEAYQAFGNYETMMDLTEAIVVNAARVVIANAKPAAEGVIAAAEVDGRLVFPWGDTTIDLTPPWQRIRYEDAFREHVGCDMRDQSAVVAAAQKIGIDPTGKHDDVLISEVFEAICEDKLVGPVFLIDYPASICPLTKRKASEPRVAERFELYIHGMELANAYTELNDPRLQEELFTTQLAGQDAEESMAKMDVDFIKALKVGMPPAGGLGIGIDRLVMLLTNTRSIRDVIAFPLLKPEKAPAPPAKAAAKKQEAPAPAGTYECVECGHLFQLTEGAILPPCPNCSTPHHVTWAWRVSSKKA</sequence>
<dbReference type="GO" id="GO:0000049">
    <property type="term" value="F:tRNA binding"/>
    <property type="evidence" value="ECO:0007669"/>
    <property type="project" value="TreeGrafter"/>
</dbReference>
<organism evidence="11 12">
    <name type="scientific">Caulifigura coniformis</name>
    <dbReference type="NCBI Taxonomy" id="2527983"/>
    <lineage>
        <taxon>Bacteria</taxon>
        <taxon>Pseudomonadati</taxon>
        <taxon>Planctomycetota</taxon>
        <taxon>Planctomycetia</taxon>
        <taxon>Planctomycetales</taxon>
        <taxon>Planctomycetaceae</taxon>
        <taxon>Caulifigura</taxon>
    </lineage>
</organism>
<dbReference type="HAMAP" id="MF_00252">
    <property type="entry name" value="Lys_tRNA_synth_class2"/>
    <property type="match status" value="1"/>
</dbReference>
<dbReference type="GO" id="GO:0004824">
    <property type="term" value="F:lysine-tRNA ligase activity"/>
    <property type="evidence" value="ECO:0007669"/>
    <property type="project" value="UniProtKB-UniRule"/>
</dbReference>
<keyword evidence="8" id="KW-0648">Protein biosynthesis</keyword>
<dbReference type="Proteomes" id="UP000315700">
    <property type="component" value="Chromosome"/>
</dbReference>
<dbReference type="PANTHER" id="PTHR42918">
    <property type="entry name" value="LYSYL-TRNA SYNTHETASE"/>
    <property type="match status" value="1"/>
</dbReference>
<keyword evidence="12" id="KW-1185">Reference proteome</keyword>
<dbReference type="SUPFAM" id="SSF50249">
    <property type="entry name" value="Nucleic acid-binding proteins"/>
    <property type="match status" value="1"/>
</dbReference>
<evidence type="ECO:0000256" key="2">
    <source>
        <dbReference type="ARBA" id="ARBA00022598"/>
    </source>
</evidence>
<dbReference type="GO" id="GO:0006430">
    <property type="term" value="P:lysyl-tRNA aminoacylation"/>
    <property type="evidence" value="ECO:0007669"/>
    <property type="project" value="UniProtKB-UniRule"/>
</dbReference>
<dbReference type="PROSITE" id="PS50862">
    <property type="entry name" value="AA_TRNA_LIGASE_II"/>
    <property type="match status" value="1"/>
</dbReference>
<keyword evidence="2 8" id="KW-0436">Ligase</keyword>
<dbReference type="InterPro" id="IPR018149">
    <property type="entry name" value="Lys-tRNA-synth_II_C"/>
</dbReference>
<dbReference type="OrthoDB" id="9802326at2"/>
<evidence type="ECO:0000259" key="10">
    <source>
        <dbReference type="PROSITE" id="PS50862"/>
    </source>
</evidence>
<dbReference type="InParanoid" id="A0A517SFQ2"/>
<proteinExistence type="inferred from homology"/>
<dbReference type="EMBL" id="CP036271">
    <property type="protein sequence ID" value="QDT54956.1"/>
    <property type="molecule type" value="Genomic_DNA"/>
</dbReference>
<dbReference type="Pfam" id="PF00152">
    <property type="entry name" value="tRNA-synt_2"/>
    <property type="match status" value="1"/>
</dbReference>
<dbReference type="SUPFAM" id="SSF55681">
    <property type="entry name" value="Class II aaRS and biotin synthetases"/>
    <property type="match status" value="1"/>
</dbReference>
<name>A0A517SFQ2_9PLAN</name>
<gene>
    <name evidence="8 11" type="primary">lysS</name>
    <name evidence="11" type="ORF">Pan44_29970</name>
</gene>
<evidence type="ECO:0000256" key="7">
    <source>
        <dbReference type="ARBA" id="ARBA00048573"/>
    </source>
</evidence>
<dbReference type="Gene3D" id="3.30.930.10">
    <property type="entry name" value="Bira Bifunctional Protein, Domain 2"/>
    <property type="match status" value="1"/>
</dbReference>
<evidence type="ECO:0000256" key="4">
    <source>
        <dbReference type="ARBA" id="ARBA00022741"/>
    </source>
</evidence>
<feature type="domain" description="Aminoacyl-transfer RNA synthetases class-II family profile" evidence="10">
    <location>
        <begin position="174"/>
        <end position="502"/>
    </location>
</feature>
<comment type="cofactor">
    <cofactor evidence="8 9">
        <name>Mg(2+)</name>
        <dbReference type="ChEBI" id="CHEBI:18420"/>
    </cofactor>
    <text evidence="8 9">Binds 3 Mg(2+) ions per subunit.</text>
</comment>
<dbReference type="Gene3D" id="2.40.50.140">
    <property type="entry name" value="Nucleic acid-binding proteins"/>
    <property type="match status" value="1"/>
</dbReference>
<dbReference type="PRINTS" id="PR00982">
    <property type="entry name" value="TRNASYNTHLYS"/>
</dbReference>
<dbReference type="InterPro" id="IPR004365">
    <property type="entry name" value="NA-bd_OB_tRNA"/>
</dbReference>
<evidence type="ECO:0000256" key="5">
    <source>
        <dbReference type="ARBA" id="ARBA00022840"/>
    </source>
</evidence>
<dbReference type="NCBIfam" id="TIGR00499">
    <property type="entry name" value="lysS_bact"/>
    <property type="match status" value="1"/>
</dbReference>
<dbReference type="InterPro" id="IPR012340">
    <property type="entry name" value="NA-bd_OB-fold"/>
</dbReference>
<dbReference type="InterPro" id="IPR004364">
    <property type="entry name" value="Aa-tRNA-synt_II"/>
</dbReference>
<dbReference type="RefSeq" id="WP_145030765.1">
    <property type="nucleotide sequence ID" value="NZ_CP036271.1"/>
</dbReference>
<dbReference type="InterPro" id="IPR045864">
    <property type="entry name" value="aa-tRNA-synth_II/BPL/LPL"/>
</dbReference>
<dbReference type="NCBIfam" id="NF001756">
    <property type="entry name" value="PRK00484.1"/>
    <property type="match status" value="1"/>
</dbReference>
<dbReference type="PANTHER" id="PTHR42918:SF15">
    <property type="entry name" value="LYSINE--TRNA LIGASE, CHLOROPLASTIC_MITOCHONDRIAL"/>
    <property type="match status" value="1"/>
</dbReference>
<feature type="binding site" evidence="8">
    <location>
        <position position="422"/>
    </location>
    <ligand>
        <name>Mg(2+)</name>
        <dbReference type="ChEBI" id="CHEBI:18420"/>
        <label>1</label>
    </ligand>
</feature>
<dbReference type="EC" id="6.1.1.6" evidence="8"/>
<dbReference type="GO" id="GO:0005524">
    <property type="term" value="F:ATP binding"/>
    <property type="evidence" value="ECO:0007669"/>
    <property type="project" value="UniProtKB-UniRule"/>
</dbReference>
<dbReference type="InterPro" id="IPR002313">
    <property type="entry name" value="Lys-tRNA-ligase_II"/>
</dbReference>
<evidence type="ECO:0000256" key="3">
    <source>
        <dbReference type="ARBA" id="ARBA00022723"/>
    </source>
</evidence>
<keyword evidence="3 8" id="KW-0479">Metal-binding</keyword>
<feature type="binding site" evidence="8">
    <location>
        <position position="415"/>
    </location>
    <ligand>
        <name>Mg(2+)</name>
        <dbReference type="ChEBI" id="CHEBI:18420"/>
        <label>1</label>
    </ligand>
</feature>
<evidence type="ECO:0000313" key="12">
    <source>
        <dbReference type="Proteomes" id="UP000315700"/>
    </source>
</evidence>
<evidence type="ECO:0000256" key="9">
    <source>
        <dbReference type="RuleBase" id="RU000336"/>
    </source>
</evidence>
<accession>A0A517SFQ2</accession>
<feature type="binding site" evidence="8">
    <location>
        <position position="422"/>
    </location>
    <ligand>
        <name>Mg(2+)</name>
        <dbReference type="ChEBI" id="CHEBI:18420"/>
        <label>2</label>
    </ligand>
</feature>
<comment type="subunit">
    <text evidence="8">Homodimer.</text>
</comment>
<comment type="catalytic activity">
    <reaction evidence="7 8 9">
        <text>tRNA(Lys) + L-lysine + ATP = L-lysyl-tRNA(Lys) + AMP + diphosphate</text>
        <dbReference type="Rhea" id="RHEA:20792"/>
        <dbReference type="Rhea" id="RHEA-COMP:9696"/>
        <dbReference type="Rhea" id="RHEA-COMP:9697"/>
        <dbReference type="ChEBI" id="CHEBI:30616"/>
        <dbReference type="ChEBI" id="CHEBI:32551"/>
        <dbReference type="ChEBI" id="CHEBI:33019"/>
        <dbReference type="ChEBI" id="CHEBI:78442"/>
        <dbReference type="ChEBI" id="CHEBI:78529"/>
        <dbReference type="ChEBI" id="CHEBI:456215"/>
        <dbReference type="EC" id="6.1.1.6"/>
    </reaction>
</comment>
<dbReference type="CDD" id="cd04322">
    <property type="entry name" value="LysRS_N"/>
    <property type="match status" value="1"/>
</dbReference>
<comment type="subcellular location">
    <subcellularLocation>
        <location evidence="8">Cytoplasm</location>
    </subcellularLocation>
</comment>
<dbReference type="GO" id="GO:0000287">
    <property type="term" value="F:magnesium ion binding"/>
    <property type="evidence" value="ECO:0007669"/>
    <property type="project" value="UniProtKB-UniRule"/>
</dbReference>
<keyword evidence="6 8" id="KW-0030">Aminoacyl-tRNA synthetase</keyword>
<evidence type="ECO:0000256" key="8">
    <source>
        <dbReference type="HAMAP-Rule" id="MF_00252"/>
    </source>
</evidence>
<dbReference type="KEGG" id="ccos:Pan44_29970"/>
<keyword evidence="8 9" id="KW-0460">Magnesium</keyword>
<dbReference type="FunCoup" id="A0A517SFQ2">
    <property type="interactions" value="626"/>
</dbReference>
<dbReference type="Pfam" id="PF01336">
    <property type="entry name" value="tRNA_anti-codon"/>
    <property type="match status" value="1"/>
</dbReference>
<comment type="similarity">
    <text evidence="1 8">Belongs to the class-II aminoacyl-tRNA synthetase family.</text>
</comment>
<evidence type="ECO:0000313" key="11">
    <source>
        <dbReference type="EMBL" id="QDT54956.1"/>
    </source>
</evidence>
<protein>
    <recommendedName>
        <fullName evidence="8">Lysine--tRNA ligase</fullName>
        <ecNumber evidence="8">6.1.1.6</ecNumber>
    </recommendedName>
    <alternativeName>
        <fullName evidence="8">Lysyl-tRNA synthetase</fullName>
        <shortName evidence="8">LysRS</shortName>
    </alternativeName>
</protein>